<evidence type="ECO:0000256" key="1">
    <source>
        <dbReference type="ARBA" id="ARBA00001974"/>
    </source>
</evidence>
<sequence length="542" mass="60627">MSRQIRSMTPSVENCANFDVLIVGAGFAGMYMLHKCRQLGLSTQVFEVGKGVGGTWYWNRYPGARCDVESVQYSYQFDTELEQEWTWSEKYSTQPEILKYANHVADRFDLRDNIQFETRVISAEYSEADKLWVLETDRNEKVSSRYCVFATGCLSSSNVPKFEGYETFKGLSYHTGRWPHEGVNFSGLRVGVIGTGSSAIQSIPEIAKEANQLTVFQRTANYTIPARNSELTEDYVSSIKADYPGLRERARNKPAGYDIPLNSQSVLEVGREDANIEFQRRWELGGTQFLGAYGDLLLNPDANEVAADFVKSKIREIVYDPEIAELLCPTNIIGCKRLCVDTDYYATYNRNNVQLVDVSSKPIDRITPNGILHGAKEYEFDAIVFATGFDAMTGALANIKIVGKGGSLLSEKWQDGPQTYLGLTSNGFPNMFMITGPGSPSVLTNMLPSIEQHVNFISKCIAHMIEHDFSTIEPDREAEIDWGLHVNEVAGLSLRSTCSSWYVGANVPGKPRVFSPYIGGFPRYVERCEQVVGNNYEGFTLV</sequence>
<accession>E0XS56</accession>
<keyword evidence="5" id="KW-0521">NADP</keyword>
<dbReference type="AlphaFoldDB" id="E0XS56"/>
<evidence type="ECO:0000256" key="7">
    <source>
        <dbReference type="ARBA" id="ARBA00023033"/>
    </source>
</evidence>
<proteinExistence type="inferred from homology"/>
<evidence type="ECO:0000256" key="5">
    <source>
        <dbReference type="ARBA" id="ARBA00022857"/>
    </source>
</evidence>
<keyword evidence="3" id="KW-0285">Flavoprotein</keyword>
<name>E0XS56_9PROT</name>
<dbReference type="PANTHER" id="PTHR43098:SF3">
    <property type="entry name" value="L-ORNITHINE N(5)-MONOOXYGENASE-RELATED"/>
    <property type="match status" value="1"/>
</dbReference>
<dbReference type="GO" id="GO:0004497">
    <property type="term" value="F:monooxygenase activity"/>
    <property type="evidence" value="ECO:0007669"/>
    <property type="project" value="UniProtKB-KW"/>
</dbReference>
<reference evidence="8" key="1">
    <citation type="journal article" date="2011" name="Environ. Microbiol.">
        <title>Time-series analyses of Monterey Bay coastal microbial picoplankton using a 'genome proxy' microarray.</title>
        <authorList>
            <person name="Rich V.I."/>
            <person name="Pham V.D."/>
            <person name="Eppley J."/>
            <person name="Shi Y."/>
            <person name="DeLong E.F."/>
        </authorList>
    </citation>
    <scope>NUCLEOTIDE SEQUENCE</scope>
</reference>
<comment type="similarity">
    <text evidence="2">Belongs to the FAD-binding monooxygenase family.</text>
</comment>
<evidence type="ECO:0000256" key="4">
    <source>
        <dbReference type="ARBA" id="ARBA00022827"/>
    </source>
</evidence>
<dbReference type="Pfam" id="PF13738">
    <property type="entry name" value="Pyr_redox_3"/>
    <property type="match status" value="1"/>
</dbReference>
<evidence type="ECO:0000256" key="2">
    <source>
        <dbReference type="ARBA" id="ARBA00010139"/>
    </source>
</evidence>
<evidence type="ECO:0000313" key="8">
    <source>
        <dbReference type="EMBL" id="ADI17247.1"/>
    </source>
</evidence>
<dbReference type="InterPro" id="IPR050775">
    <property type="entry name" value="FAD-binding_Monooxygenases"/>
</dbReference>
<dbReference type="SUPFAM" id="SSF51905">
    <property type="entry name" value="FAD/NAD(P)-binding domain"/>
    <property type="match status" value="2"/>
</dbReference>
<keyword evidence="4" id="KW-0274">FAD</keyword>
<keyword evidence="7" id="KW-0503">Monooxygenase</keyword>
<evidence type="ECO:0000256" key="3">
    <source>
        <dbReference type="ARBA" id="ARBA00022630"/>
    </source>
</evidence>
<dbReference type="PANTHER" id="PTHR43098">
    <property type="entry name" value="L-ORNITHINE N(5)-MONOOXYGENASE-RELATED"/>
    <property type="match status" value="1"/>
</dbReference>
<keyword evidence="6" id="KW-0560">Oxidoreductase</keyword>
<dbReference type="EMBL" id="GU474858">
    <property type="protein sequence ID" value="ADI17247.1"/>
    <property type="molecule type" value="Genomic_DNA"/>
</dbReference>
<evidence type="ECO:0000256" key="6">
    <source>
        <dbReference type="ARBA" id="ARBA00023002"/>
    </source>
</evidence>
<dbReference type="Gene3D" id="3.50.50.60">
    <property type="entry name" value="FAD/NAD(P)-binding domain"/>
    <property type="match status" value="2"/>
</dbReference>
<comment type="cofactor">
    <cofactor evidence="1">
        <name>FAD</name>
        <dbReference type="ChEBI" id="CHEBI:57692"/>
    </cofactor>
</comment>
<protein>
    <submittedName>
        <fullName evidence="8">Predicted flavoprotein involved in K+ transport</fullName>
    </submittedName>
</protein>
<organism evidence="8">
    <name type="scientific">uncultured alpha proteobacterium HF0070_14E07</name>
    <dbReference type="NCBI Taxonomy" id="710804"/>
    <lineage>
        <taxon>Bacteria</taxon>
        <taxon>Pseudomonadati</taxon>
        <taxon>Pseudomonadota</taxon>
        <taxon>Alphaproteobacteria</taxon>
        <taxon>environmental samples</taxon>
    </lineage>
</organism>
<dbReference type="InterPro" id="IPR036188">
    <property type="entry name" value="FAD/NAD-bd_sf"/>
</dbReference>